<gene>
    <name evidence="2" type="ORF">ACFQDI_04410</name>
</gene>
<feature type="transmembrane region" description="Helical" evidence="1">
    <location>
        <begin position="216"/>
        <end position="237"/>
    </location>
</feature>
<organism evidence="2 3">
    <name type="scientific">Prosthecobacter fluviatilis</name>
    <dbReference type="NCBI Taxonomy" id="445931"/>
    <lineage>
        <taxon>Bacteria</taxon>
        <taxon>Pseudomonadati</taxon>
        <taxon>Verrucomicrobiota</taxon>
        <taxon>Verrucomicrobiia</taxon>
        <taxon>Verrucomicrobiales</taxon>
        <taxon>Verrucomicrobiaceae</taxon>
        <taxon>Prosthecobacter</taxon>
    </lineage>
</organism>
<name>A0ABW0KM06_9BACT</name>
<keyword evidence="1" id="KW-1133">Transmembrane helix</keyword>
<accession>A0ABW0KM06</accession>
<evidence type="ECO:0000313" key="2">
    <source>
        <dbReference type="EMBL" id="MFC5454092.1"/>
    </source>
</evidence>
<feature type="transmembrane region" description="Helical" evidence="1">
    <location>
        <begin position="190"/>
        <end position="210"/>
    </location>
</feature>
<comment type="caution">
    <text evidence="2">The sequence shown here is derived from an EMBL/GenBank/DDBJ whole genome shotgun (WGS) entry which is preliminary data.</text>
</comment>
<evidence type="ECO:0000256" key="1">
    <source>
        <dbReference type="SAM" id="Phobius"/>
    </source>
</evidence>
<dbReference type="Proteomes" id="UP001596052">
    <property type="component" value="Unassembled WGS sequence"/>
</dbReference>
<dbReference type="EMBL" id="JBHSMQ010000001">
    <property type="protein sequence ID" value="MFC5454092.1"/>
    <property type="molecule type" value="Genomic_DNA"/>
</dbReference>
<keyword evidence="3" id="KW-1185">Reference proteome</keyword>
<protein>
    <submittedName>
        <fullName evidence="2">Uncharacterized protein</fullName>
    </submittedName>
</protein>
<feature type="transmembrane region" description="Helical" evidence="1">
    <location>
        <begin position="249"/>
        <end position="268"/>
    </location>
</feature>
<reference evidence="3" key="1">
    <citation type="journal article" date="2019" name="Int. J. Syst. Evol. Microbiol.">
        <title>The Global Catalogue of Microorganisms (GCM) 10K type strain sequencing project: providing services to taxonomists for standard genome sequencing and annotation.</title>
        <authorList>
            <consortium name="The Broad Institute Genomics Platform"/>
            <consortium name="The Broad Institute Genome Sequencing Center for Infectious Disease"/>
            <person name="Wu L."/>
            <person name="Ma J."/>
        </authorList>
    </citation>
    <scope>NUCLEOTIDE SEQUENCE [LARGE SCALE GENOMIC DNA]</scope>
    <source>
        <strain evidence="3">CGMCC 4.1469</strain>
    </source>
</reference>
<evidence type="ECO:0000313" key="3">
    <source>
        <dbReference type="Proteomes" id="UP001596052"/>
    </source>
</evidence>
<proteinExistence type="predicted"/>
<keyword evidence="1" id="KW-0472">Membrane</keyword>
<dbReference type="RefSeq" id="WP_377163809.1">
    <property type="nucleotide sequence ID" value="NZ_JBHSMQ010000001.1"/>
</dbReference>
<keyword evidence="1" id="KW-0812">Transmembrane</keyword>
<sequence>MDDAEHLRRFEDHSFPHEQWNHRAHLKVAYLYLQQFPFPEALERMRTGIKAYNAAHGIQDTPTGGYHETLTQVWLQLVSTTLRQFGPADTADAFFDAQSQLSSKRAPLLFYSRDLIMSAEAKRAFVAPDLAALPQPPATENLRAAPTAPARSSKPSTVTIAVRLLWLSLAIGVPRLWIDLPIIQHMEYPELVGLTFLLTFGFLAWLTTMIDEGFHWARVTFLILLALGLPFWLMHLFKYFNYSFLSGMFNLVQSVLQVAGAALLFTASSRPWFLPSTPPDKAQAA</sequence>